<dbReference type="EMBL" id="JALLKP010000003">
    <property type="protein sequence ID" value="KAK2196148.1"/>
    <property type="molecule type" value="Genomic_DNA"/>
</dbReference>
<sequence>MNTPLLALFSFLMSFCKSTIALIGHNGSKRTCAIITPIRNRNCKIFPTKFFRPALIPFFDWGTGSDDGAAGNDNNPFNEDGVFNWSGGDGKKVVDDSSKIAQKPFSNPIPEHNSQSVPKESSTATQRILSGAAKNLFILRDTNEGITNANIIIGKQQANKLGVGNGNLVRVRGRRRRDTVCTVKIDDSIVDNHAVMHANIARNLRMRNGDVLAIDSINNVQNAKLVKVLYFGDTVAPLSNMMTETGKAQMGQMLAKLLVEYFTMEISYGKKRPVRCGDHFTLWAKVNNNGNGLELVTKETNASLQDAMKIEFKIINIKAFNSVLRGYTDVQSALVAGETVIDSSGVPLEREKDDDSYGEMGYDEVGGMSRQLAKIRELIELPLLHPEVFKTVGISPPKGVILHGPPGTGKTLIARAIAAETGATCYVINGPEIMSKHVGESEAKLRRAFERASKNSPAIIFIDEIDSIATKREKSQSELERRIVSQLLTLMDGISPNNNVVVLAATNRINSLDSALRRFGRFDREIEVAACDEDERYEILKIKTKNMRLAPDVDLKKITKECHGFVGADLAQLCFEAAMCCIREHVASMDMLQFQDKVSPDILNKLVVKNSHFSEALTLCNPSTLRERHVQVPETTWDDVGGLEDVKRELIETVQYPVEHPEKYRKFGQQCSNGVLFYGPPGCGKTLLAKAIAHECKANFISIKGPELLTMWFGESEANVRELFDKAKAAAPCILFFDEIDSIAKTRGSGGASSGGSEAADRVINQILTEIDGVNVKKPIFIIAATNRPDILDPAITRPGRLDQLIYISLPDLKSRESIFRAALKNSPLAPDVNIRKMAEQLEGFSGADIAEICHRAAREAIRESIDHEIKRGRPLKKGEVDPVPHITREHFRVALQNARKSVKKEDIQRYEAFKSKLAKG</sequence>
<dbReference type="GO" id="GO:0097352">
    <property type="term" value="P:autophagosome maturation"/>
    <property type="evidence" value="ECO:0007669"/>
    <property type="project" value="TreeGrafter"/>
</dbReference>
<dbReference type="CDD" id="cd19503">
    <property type="entry name" value="RecA-like_CDC48_NLV2_r1-like"/>
    <property type="match status" value="1"/>
</dbReference>
<dbReference type="InterPro" id="IPR003959">
    <property type="entry name" value="ATPase_AAA_core"/>
</dbReference>
<dbReference type="GO" id="GO:0030970">
    <property type="term" value="P:retrograde protein transport, ER to cytosol"/>
    <property type="evidence" value="ECO:0007669"/>
    <property type="project" value="TreeGrafter"/>
</dbReference>
<protein>
    <submittedName>
        <fullName evidence="6">Bifunctional P-loop containing nucleoside triphosphate hydrolase/AAA ATPase</fullName>
    </submittedName>
</protein>
<dbReference type="SUPFAM" id="SSF50692">
    <property type="entry name" value="ADC-like"/>
    <property type="match status" value="1"/>
</dbReference>
<accession>A0AAD9UNL6</accession>
<dbReference type="FunFam" id="3.40.50.300:FF:000048">
    <property type="entry name" value="Transitional endoplasmic reticulum ATPase"/>
    <property type="match status" value="1"/>
</dbReference>
<dbReference type="InterPro" id="IPR027417">
    <property type="entry name" value="P-loop_NTPase"/>
</dbReference>
<dbReference type="Pfam" id="PF09336">
    <property type="entry name" value="Vps4_C"/>
    <property type="match status" value="1"/>
</dbReference>
<dbReference type="InterPro" id="IPR041569">
    <property type="entry name" value="AAA_lid_3"/>
</dbReference>
<dbReference type="Gene3D" id="1.10.8.60">
    <property type="match status" value="2"/>
</dbReference>
<dbReference type="Gene3D" id="2.40.40.20">
    <property type="match status" value="1"/>
</dbReference>
<keyword evidence="4" id="KW-0732">Signal</keyword>
<feature type="signal peptide" evidence="4">
    <location>
        <begin position="1"/>
        <end position="21"/>
    </location>
</feature>
<evidence type="ECO:0000259" key="5">
    <source>
        <dbReference type="SMART" id="SM00382"/>
    </source>
</evidence>
<evidence type="ECO:0000313" key="6">
    <source>
        <dbReference type="EMBL" id="KAK2196148.1"/>
    </source>
</evidence>
<dbReference type="GO" id="GO:0005634">
    <property type="term" value="C:nucleus"/>
    <property type="evidence" value="ECO:0007669"/>
    <property type="project" value="TreeGrafter"/>
</dbReference>
<dbReference type="SUPFAM" id="SSF52540">
    <property type="entry name" value="P-loop containing nucleoside triphosphate hydrolases"/>
    <property type="match status" value="2"/>
</dbReference>
<name>A0AAD9UNL6_9APIC</name>
<keyword evidence="3" id="KW-0067">ATP-binding</keyword>
<dbReference type="PROSITE" id="PS00674">
    <property type="entry name" value="AAA"/>
    <property type="match status" value="2"/>
</dbReference>
<dbReference type="GO" id="GO:0031593">
    <property type="term" value="F:polyubiquitin modification-dependent protein binding"/>
    <property type="evidence" value="ECO:0007669"/>
    <property type="project" value="TreeGrafter"/>
</dbReference>
<dbReference type="InterPro" id="IPR050168">
    <property type="entry name" value="AAA_ATPase_domain"/>
</dbReference>
<dbReference type="Pfam" id="PF17862">
    <property type="entry name" value="AAA_lid_3"/>
    <property type="match status" value="2"/>
</dbReference>
<dbReference type="AlphaFoldDB" id="A0AAD9UNL6"/>
<dbReference type="Pfam" id="PF00004">
    <property type="entry name" value="AAA"/>
    <property type="match status" value="2"/>
</dbReference>
<organism evidence="6 7">
    <name type="scientific">Babesia duncani</name>
    <dbReference type="NCBI Taxonomy" id="323732"/>
    <lineage>
        <taxon>Eukaryota</taxon>
        <taxon>Sar</taxon>
        <taxon>Alveolata</taxon>
        <taxon>Apicomplexa</taxon>
        <taxon>Aconoidasida</taxon>
        <taxon>Piroplasmida</taxon>
        <taxon>Babesiidae</taxon>
        <taxon>Babesia</taxon>
    </lineage>
</organism>
<dbReference type="GO" id="GO:0034098">
    <property type="term" value="C:VCP-NPL4-UFD1 AAA ATPase complex"/>
    <property type="evidence" value="ECO:0007669"/>
    <property type="project" value="TreeGrafter"/>
</dbReference>
<evidence type="ECO:0000313" key="7">
    <source>
        <dbReference type="Proteomes" id="UP001214638"/>
    </source>
</evidence>
<proteinExistence type="predicted"/>
<dbReference type="FunFam" id="3.40.50.300:FF:000012">
    <property type="entry name" value="Transitional endoplasmic reticulum ATPase"/>
    <property type="match status" value="1"/>
</dbReference>
<keyword evidence="1" id="KW-0677">Repeat</keyword>
<dbReference type="Gene3D" id="3.40.50.300">
    <property type="entry name" value="P-loop containing nucleotide triphosphate hydrolases"/>
    <property type="match status" value="2"/>
</dbReference>
<keyword evidence="7" id="KW-1185">Reference proteome</keyword>
<evidence type="ECO:0000256" key="3">
    <source>
        <dbReference type="ARBA" id="ARBA00022840"/>
    </source>
</evidence>
<dbReference type="GO" id="GO:0051228">
    <property type="term" value="P:mitotic spindle disassembly"/>
    <property type="evidence" value="ECO:0007669"/>
    <property type="project" value="TreeGrafter"/>
</dbReference>
<dbReference type="GO" id="GO:0016887">
    <property type="term" value="F:ATP hydrolysis activity"/>
    <property type="evidence" value="ECO:0007669"/>
    <property type="project" value="InterPro"/>
</dbReference>
<dbReference type="InterPro" id="IPR009010">
    <property type="entry name" value="Asp_de-COase-like_dom_sf"/>
</dbReference>
<dbReference type="GO" id="GO:0005829">
    <property type="term" value="C:cytosol"/>
    <property type="evidence" value="ECO:0007669"/>
    <property type="project" value="TreeGrafter"/>
</dbReference>
<dbReference type="PANTHER" id="PTHR23077">
    <property type="entry name" value="AAA-FAMILY ATPASE"/>
    <property type="match status" value="1"/>
</dbReference>
<feature type="domain" description="AAA+ ATPase" evidence="5">
    <location>
        <begin position="396"/>
        <end position="532"/>
    </location>
</feature>
<comment type="caution">
    <text evidence="6">The sequence shown here is derived from an EMBL/GenBank/DDBJ whole genome shotgun (WGS) entry which is preliminary data.</text>
</comment>
<feature type="chain" id="PRO_5042036036" evidence="4">
    <location>
        <begin position="22"/>
        <end position="921"/>
    </location>
</feature>
<dbReference type="GO" id="GO:0005524">
    <property type="term" value="F:ATP binding"/>
    <property type="evidence" value="ECO:0007669"/>
    <property type="project" value="UniProtKB-KW"/>
</dbReference>
<dbReference type="KEGG" id="bdw:94337045"/>
<dbReference type="InterPro" id="IPR015415">
    <property type="entry name" value="Spast_Vps4_C"/>
</dbReference>
<dbReference type="PANTHER" id="PTHR23077:SF171">
    <property type="entry name" value="NUCLEAR VALOSIN-CONTAINING PROTEIN-LIKE"/>
    <property type="match status" value="1"/>
</dbReference>
<gene>
    <name evidence="6" type="ORF">BdWA1_002748</name>
</gene>
<keyword evidence="2" id="KW-0547">Nucleotide-binding</keyword>
<reference evidence="6" key="1">
    <citation type="journal article" date="2023" name="Nat. Microbiol.">
        <title>Babesia duncani multi-omics identifies virulence factors and drug targets.</title>
        <authorList>
            <person name="Singh P."/>
            <person name="Lonardi S."/>
            <person name="Liang Q."/>
            <person name="Vydyam P."/>
            <person name="Khabirova E."/>
            <person name="Fang T."/>
            <person name="Gihaz S."/>
            <person name="Thekkiniath J."/>
            <person name="Munshi M."/>
            <person name="Abel S."/>
            <person name="Ciampossin L."/>
            <person name="Batugedara G."/>
            <person name="Gupta M."/>
            <person name="Lu X.M."/>
            <person name="Lenz T."/>
            <person name="Chakravarty S."/>
            <person name="Cornillot E."/>
            <person name="Hu Y."/>
            <person name="Ma W."/>
            <person name="Gonzalez L.M."/>
            <person name="Sanchez S."/>
            <person name="Estrada K."/>
            <person name="Sanchez-Flores A."/>
            <person name="Montero E."/>
            <person name="Harb O.S."/>
            <person name="Le Roch K.G."/>
            <person name="Mamoun C.B."/>
        </authorList>
    </citation>
    <scope>NUCLEOTIDE SEQUENCE</scope>
    <source>
        <strain evidence="6">WA1</strain>
    </source>
</reference>
<evidence type="ECO:0000256" key="4">
    <source>
        <dbReference type="SAM" id="SignalP"/>
    </source>
</evidence>
<feature type="domain" description="AAA+ ATPase" evidence="5">
    <location>
        <begin position="671"/>
        <end position="812"/>
    </location>
</feature>
<dbReference type="Gene3D" id="3.10.330.10">
    <property type="match status" value="1"/>
</dbReference>
<dbReference type="Proteomes" id="UP001214638">
    <property type="component" value="Unassembled WGS sequence"/>
</dbReference>
<keyword evidence="6" id="KW-0378">Hydrolase</keyword>
<dbReference type="SMART" id="SM00382">
    <property type="entry name" value="AAA"/>
    <property type="match status" value="2"/>
</dbReference>
<dbReference type="FunFam" id="1.10.8.60:FF:000057">
    <property type="entry name" value="AAA family ATPase, CDC48 subfamily"/>
    <property type="match status" value="1"/>
</dbReference>
<evidence type="ECO:0000256" key="1">
    <source>
        <dbReference type="ARBA" id="ARBA00022737"/>
    </source>
</evidence>
<dbReference type="InterPro" id="IPR003960">
    <property type="entry name" value="ATPase_AAA_CS"/>
</dbReference>
<dbReference type="RefSeq" id="XP_067802990.1">
    <property type="nucleotide sequence ID" value="XM_067947768.1"/>
</dbReference>
<dbReference type="GeneID" id="94337045"/>
<dbReference type="InterPro" id="IPR003593">
    <property type="entry name" value="AAA+_ATPase"/>
</dbReference>
<evidence type="ECO:0000256" key="2">
    <source>
        <dbReference type="ARBA" id="ARBA00022741"/>
    </source>
</evidence>